<protein>
    <submittedName>
        <fullName evidence="2">Ovule protein</fullName>
    </submittedName>
</protein>
<evidence type="ECO:0000313" key="2">
    <source>
        <dbReference type="WBParaSite" id="Minc3s00257g08761"/>
    </source>
</evidence>
<dbReference type="AlphaFoldDB" id="A0A914L4J2"/>
<sequence>MMLLDQANSRKQENHRQILSLDLIIQHHSSHLLILLSTLTMAQLNILTHNEEFQRIKNNNSQEKNQARVLQQLGISIKLRVVESNLCHI</sequence>
<evidence type="ECO:0000313" key="1">
    <source>
        <dbReference type="Proteomes" id="UP000887563"/>
    </source>
</evidence>
<dbReference type="WBParaSite" id="Minc3s00257g08761">
    <property type="protein sequence ID" value="Minc3s00257g08761"/>
    <property type="gene ID" value="Minc3s00257g08761"/>
</dbReference>
<proteinExistence type="predicted"/>
<keyword evidence="1" id="KW-1185">Reference proteome</keyword>
<dbReference type="Proteomes" id="UP000887563">
    <property type="component" value="Unplaced"/>
</dbReference>
<name>A0A914L4J2_MELIC</name>
<organism evidence="1 2">
    <name type="scientific">Meloidogyne incognita</name>
    <name type="common">Southern root-knot nematode worm</name>
    <name type="synonym">Oxyuris incognita</name>
    <dbReference type="NCBI Taxonomy" id="6306"/>
    <lineage>
        <taxon>Eukaryota</taxon>
        <taxon>Metazoa</taxon>
        <taxon>Ecdysozoa</taxon>
        <taxon>Nematoda</taxon>
        <taxon>Chromadorea</taxon>
        <taxon>Rhabditida</taxon>
        <taxon>Tylenchina</taxon>
        <taxon>Tylenchomorpha</taxon>
        <taxon>Tylenchoidea</taxon>
        <taxon>Meloidogynidae</taxon>
        <taxon>Meloidogyninae</taxon>
        <taxon>Meloidogyne</taxon>
        <taxon>Meloidogyne incognita group</taxon>
    </lineage>
</organism>
<accession>A0A914L4J2</accession>
<reference evidence="2" key="1">
    <citation type="submission" date="2022-11" db="UniProtKB">
        <authorList>
            <consortium name="WormBaseParasite"/>
        </authorList>
    </citation>
    <scope>IDENTIFICATION</scope>
</reference>